<evidence type="ECO:0000313" key="1">
    <source>
        <dbReference type="EMBL" id="CAJ0573964.1"/>
    </source>
</evidence>
<comment type="caution">
    <text evidence="1">The sequence shown here is derived from an EMBL/GenBank/DDBJ whole genome shotgun (WGS) entry which is preliminary data.</text>
</comment>
<evidence type="ECO:0000313" key="2">
    <source>
        <dbReference type="Proteomes" id="UP001177023"/>
    </source>
</evidence>
<dbReference type="InterPro" id="IPR004988">
    <property type="entry name" value="DUF273"/>
</dbReference>
<dbReference type="EMBL" id="CATQJA010002625">
    <property type="protein sequence ID" value="CAJ0573964.1"/>
    <property type="molecule type" value="Genomic_DNA"/>
</dbReference>
<reference evidence="1" key="1">
    <citation type="submission" date="2023-06" db="EMBL/GenBank/DDBJ databases">
        <authorList>
            <person name="Delattre M."/>
        </authorList>
    </citation>
    <scope>NUCLEOTIDE SEQUENCE</scope>
    <source>
        <strain evidence="1">AF72</strain>
    </source>
</reference>
<dbReference type="Proteomes" id="UP001177023">
    <property type="component" value="Unassembled WGS sequence"/>
</dbReference>
<organism evidence="1 2">
    <name type="scientific">Mesorhabditis spiculigera</name>
    <dbReference type="NCBI Taxonomy" id="96644"/>
    <lineage>
        <taxon>Eukaryota</taxon>
        <taxon>Metazoa</taxon>
        <taxon>Ecdysozoa</taxon>
        <taxon>Nematoda</taxon>
        <taxon>Chromadorea</taxon>
        <taxon>Rhabditida</taxon>
        <taxon>Rhabditina</taxon>
        <taxon>Rhabditomorpha</taxon>
        <taxon>Rhabditoidea</taxon>
        <taxon>Rhabditidae</taxon>
        <taxon>Mesorhabditinae</taxon>
        <taxon>Mesorhabditis</taxon>
    </lineage>
</organism>
<sequence length="417" mass="49048">MLKCVATTCCVLLIFMTLYKIWKFFGADEAFSFTAADFKQLNFHQFRPYPISRIDDVEEARDNQTNSIAIVIIVKAGTSAVQMTIKSIRCYAEVQGYAYFYIDYSKNVTLQSMCPQEDFLFTRHCVLTDLMKRVTYDWFLFLGDDIGVINPVRRLEEFIPAEHTVNLVFYNRFYRDEIMADSYLIRNTQQSLEFLTRWADYGNNTKDAGCLGTDNGAIQASGTFAFYMPFPFFSIPGMIFMNIRRNSLIQAAILEFFLPALNRMNSCCQTMWWMGSKYSELFLYEACAQYLLSQIPKEVLAQKRLKIYEKGQGWSRDGRMTGSKWCERDLFLQGWKEEKQNMEWMFPFTSNKIFDRKCGAGELSRWSYDPRLKVDCLDLDLEMHVLFEETRAKHYQRLQTLRQMDVFPVKLYEKYGL</sequence>
<feature type="non-terminal residue" evidence="1">
    <location>
        <position position="1"/>
    </location>
</feature>
<dbReference type="PANTHER" id="PTHR31562:SF4">
    <property type="entry name" value="DUF268 DOMAIN-CONTAINING PROTEIN-RELATED"/>
    <property type="match status" value="1"/>
</dbReference>
<dbReference type="Pfam" id="PF03314">
    <property type="entry name" value="DUF273"/>
    <property type="match status" value="2"/>
</dbReference>
<dbReference type="AlphaFoldDB" id="A0AA36CRG7"/>
<gene>
    <name evidence="1" type="ORF">MSPICULIGERA_LOCUS12308</name>
</gene>
<dbReference type="PANTHER" id="PTHR31562">
    <property type="entry name" value="PROTEIN CBG18972"/>
    <property type="match status" value="1"/>
</dbReference>
<accession>A0AA36CRG7</accession>
<dbReference type="Gene3D" id="3.90.550.10">
    <property type="entry name" value="Spore Coat Polysaccharide Biosynthesis Protein SpsA, Chain A"/>
    <property type="match status" value="1"/>
</dbReference>
<name>A0AA36CRG7_9BILA</name>
<proteinExistence type="predicted"/>
<protein>
    <submittedName>
        <fullName evidence="1">Uncharacterized protein</fullName>
    </submittedName>
</protein>
<dbReference type="InterPro" id="IPR029044">
    <property type="entry name" value="Nucleotide-diphossugar_trans"/>
</dbReference>
<keyword evidence="2" id="KW-1185">Reference proteome</keyword>